<protein>
    <submittedName>
        <fullName evidence="1">Uncharacterized protein</fullName>
    </submittedName>
</protein>
<dbReference type="EMBL" id="CM056742">
    <property type="protein sequence ID" value="KAJ8674903.1"/>
    <property type="molecule type" value="Genomic_DNA"/>
</dbReference>
<reference evidence="1" key="1">
    <citation type="submission" date="2023-04" db="EMBL/GenBank/DDBJ databases">
        <title>A chromosome-level genome assembly of the parasitoid wasp Eretmocerus hayati.</title>
        <authorList>
            <person name="Zhong Y."/>
            <person name="Liu S."/>
            <person name="Liu Y."/>
        </authorList>
    </citation>
    <scope>NUCLEOTIDE SEQUENCE</scope>
    <source>
        <strain evidence="1">ZJU_SS_LIU_2023</strain>
    </source>
</reference>
<sequence length="442" mass="50840">MANKLDQGFTKADSRNLPAVSTTMVYSFITNDERFNLPETKGAKSERSSKESYGDSAIGYVCLKRNSKGFCTVKAMVCPEHKNRDKSYPVIVIVNENEQNVHDMECFGCKAAKGGCKHAFALLSWLNRRYEEPSCTDVVCYWKKSILSGVGTKLKFILASDMVKTSKPTKPQNLPDKDVFFADIVDHLDKNQVDTQLSRYSFQLIERRTYNLSIHRLLLLYFSKEQHRSADGFLDFCKSQLDPILCHEVEEQTQSQSESLLWFEVRCGRMTASKLHEAARCKTSDGSLVKQVIGASKVYDNRHMRRGRLLEHQVFDELCRMGHTLAKSGFHIWNQCPIIGASPDGIGTDYTLEIKCPTSEETFKNYVQDGKITNKYKGQMMLQMLVCNKKKGLFCVADWNFEQNHKIHQYWIDYDEKFTHDLVGQATTFWKNNIYPILTKYF</sequence>
<keyword evidence="2" id="KW-1185">Reference proteome</keyword>
<proteinExistence type="predicted"/>
<evidence type="ECO:0000313" key="1">
    <source>
        <dbReference type="EMBL" id="KAJ8674903.1"/>
    </source>
</evidence>
<dbReference type="Proteomes" id="UP001239111">
    <property type="component" value="Chromosome 2"/>
</dbReference>
<comment type="caution">
    <text evidence="1">The sequence shown here is derived from an EMBL/GenBank/DDBJ whole genome shotgun (WGS) entry which is preliminary data.</text>
</comment>
<evidence type="ECO:0000313" key="2">
    <source>
        <dbReference type="Proteomes" id="UP001239111"/>
    </source>
</evidence>
<accession>A0ACC2NUM0</accession>
<organism evidence="1 2">
    <name type="scientific">Eretmocerus hayati</name>
    <dbReference type="NCBI Taxonomy" id="131215"/>
    <lineage>
        <taxon>Eukaryota</taxon>
        <taxon>Metazoa</taxon>
        <taxon>Ecdysozoa</taxon>
        <taxon>Arthropoda</taxon>
        <taxon>Hexapoda</taxon>
        <taxon>Insecta</taxon>
        <taxon>Pterygota</taxon>
        <taxon>Neoptera</taxon>
        <taxon>Endopterygota</taxon>
        <taxon>Hymenoptera</taxon>
        <taxon>Apocrita</taxon>
        <taxon>Proctotrupomorpha</taxon>
        <taxon>Chalcidoidea</taxon>
        <taxon>Aphelinidae</taxon>
        <taxon>Aphelininae</taxon>
        <taxon>Eretmocerus</taxon>
    </lineage>
</organism>
<gene>
    <name evidence="1" type="ORF">QAD02_010689</name>
</gene>
<name>A0ACC2NUM0_9HYME</name>